<organism evidence="2 3">
    <name type="scientific">Phytophthora oleae</name>
    <dbReference type="NCBI Taxonomy" id="2107226"/>
    <lineage>
        <taxon>Eukaryota</taxon>
        <taxon>Sar</taxon>
        <taxon>Stramenopiles</taxon>
        <taxon>Oomycota</taxon>
        <taxon>Peronosporomycetes</taxon>
        <taxon>Peronosporales</taxon>
        <taxon>Peronosporaceae</taxon>
        <taxon>Phytophthora</taxon>
    </lineage>
</organism>
<accession>A0ABD3F1J8</accession>
<dbReference type="AlphaFoldDB" id="A0ABD3F1J8"/>
<sequence length="505" mass="55895">MATPSAVRLARGRKKKRRNISAKQWRARKKARAAARAAGTHPTTAVVLDSATEATADGQQAVEACTEAAEAPDAERAVPLTAGAVPAATEAVEAGTGHVPEFTELIEAIRGSSEAIAVREEASEAVEAVPVAVAAVPVAVPVTMATVPVGTQGDASCSRAARKKKAREKRPLASFIHTLEEDEEQEEYRSFAAGHQASVIEPGETRDTSSGRTNATNPTDSDTDYVSGGTNEDSDDSSDSDMYWRIYGKNYERSQLTVTANFASTEQRWNVARINDRRGDTLLRAQYQVLWVNPLVKRRRYYQRTWEPRAQLLADGFRKEIELVDRWKASDVKTFAAFWPTDEYGKNAIGADIQGLCVFNALRRAAELSGRPDIVTERDIDDFVADQLASRGEDLTKGTSWKVVLVFLRRLRDAGRDFIYRVIALDNFAVAGRRGVRVLREIKLKKGVYIVAAYNHQNIGHVFVLTVQGKTRLIYDLDEGKPVESAENWIDFYAFVRPFIVCKQK</sequence>
<feature type="compositionally biased region" description="Basic residues" evidence="1">
    <location>
        <begin position="10"/>
        <end position="25"/>
    </location>
</feature>
<name>A0ABD3F1J8_9STRA</name>
<comment type="caution">
    <text evidence="2">The sequence shown here is derived from an EMBL/GenBank/DDBJ whole genome shotgun (WGS) entry which is preliminary data.</text>
</comment>
<reference evidence="2 3" key="1">
    <citation type="submission" date="2024-09" db="EMBL/GenBank/DDBJ databases">
        <title>Genome sequencing and assembly of Phytophthora oleae, isolate VK10A, causative agent of rot of olive drupes.</title>
        <authorList>
            <person name="Conti Taguali S."/>
            <person name="Riolo M."/>
            <person name="La Spada F."/>
            <person name="Cacciola S.O."/>
            <person name="Dionisio G."/>
        </authorList>
    </citation>
    <scope>NUCLEOTIDE SEQUENCE [LARGE SCALE GENOMIC DNA]</scope>
    <source>
        <strain evidence="2 3">VK10A</strain>
    </source>
</reference>
<feature type="compositionally biased region" description="Polar residues" evidence="1">
    <location>
        <begin position="210"/>
        <end position="220"/>
    </location>
</feature>
<feature type="region of interest" description="Disordered" evidence="1">
    <location>
        <begin position="175"/>
        <end position="239"/>
    </location>
</feature>
<evidence type="ECO:0008006" key="4">
    <source>
        <dbReference type="Google" id="ProtNLM"/>
    </source>
</evidence>
<protein>
    <recommendedName>
        <fullName evidence="4">Peptidase C39-like domain-containing protein</fullName>
    </recommendedName>
</protein>
<dbReference type="EMBL" id="JBIMZQ010000040">
    <property type="protein sequence ID" value="KAL3660690.1"/>
    <property type="molecule type" value="Genomic_DNA"/>
</dbReference>
<evidence type="ECO:0000313" key="2">
    <source>
        <dbReference type="EMBL" id="KAL3660690.1"/>
    </source>
</evidence>
<dbReference type="Proteomes" id="UP001632037">
    <property type="component" value="Unassembled WGS sequence"/>
</dbReference>
<gene>
    <name evidence="2" type="ORF">V7S43_014444</name>
</gene>
<evidence type="ECO:0000313" key="3">
    <source>
        <dbReference type="Proteomes" id="UP001632037"/>
    </source>
</evidence>
<evidence type="ECO:0000256" key="1">
    <source>
        <dbReference type="SAM" id="MobiDB-lite"/>
    </source>
</evidence>
<keyword evidence="3" id="KW-1185">Reference proteome</keyword>
<feature type="region of interest" description="Disordered" evidence="1">
    <location>
        <begin position="1"/>
        <end position="25"/>
    </location>
</feature>
<proteinExistence type="predicted"/>